<organism evidence="1 2">
    <name type="scientific">Pseudomonas gessardii</name>
    <dbReference type="NCBI Taxonomy" id="78544"/>
    <lineage>
        <taxon>Bacteria</taxon>
        <taxon>Pseudomonadati</taxon>
        <taxon>Pseudomonadota</taxon>
        <taxon>Gammaproteobacteria</taxon>
        <taxon>Pseudomonadales</taxon>
        <taxon>Pseudomonadaceae</taxon>
        <taxon>Pseudomonas</taxon>
    </lineage>
</organism>
<proteinExistence type="predicted"/>
<reference evidence="1 2" key="1">
    <citation type="submission" date="2019-11" db="EMBL/GenBank/DDBJ databases">
        <title>Epiphytic Pseudomonas syringae from cherry orchards.</title>
        <authorList>
            <person name="Hulin M.T."/>
        </authorList>
    </citation>
    <scope>NUCLEOTIDE SEQUENCE [LARGE SCALE GENOMIC DNA]</scope>
    <source>
        <strain evidence="1 2">PA-6-5B</strain>
    </source>
</reference>
<name>A0ABS9F0G7_9PSED</name>
<accession>A0ABS9F0G7</accession>
<dbReference type="EMBL" id="WKED01000004">
    <property type="protein sequence ID" value="MCF5105897.1"/>
    <property type="molecule type" value="Genomic_DNA"/>
</dbReference>
<comment type="caution">
    <text evidence="1">The sequence shown here is derived from an EMBL/GenBank/DDBJ whole genome shotgun (WGS) entry which is preliminary data.</text>
</comment>
<gene>
    <name evidence="1" type="ORF">GIW56_03510</name>
</gene>
<evidence type="ECO:0000313" key="2">
    <source>
        <dbReference type="Proteomes" id="UP000814003"/>
    </source>
</evidence>
<protein>
    <submittedName>
        <fullName evidence="1">Type III secretion protein</fullName>
    </submittedName>
</protein>
<evidence type="ECO:0000313" key="1">
    <source>
        <dbReference type="EMBL" id="MCF5105897.1"/>
    </source>
</evidence>
<sequence length="130" mass="14777">MNDLISHWFSSRQEQLIVFEGDDEINLRRHAHTLLLSVQLTHNRPEKSLLTGWMRLGGVSLNHFQGALSQAPGTGMLWLVQCLHTGCAEKQLLEGIESLLNQRDTWRAIVARQARPPQKLTPTSLRLLPH</sequence>
<dbReference type="Proteomes" id="UP000814003">
    <property type="component" value="Unassembled WGS sequence"/>
</dbReference>
<keyword evidence="2" id="KW-1185">Reference proteome</keyword>